<dbReference type="CDD" id="cd00170">
    <property type="entry name" value="SEC14"/>
    <property type="match status" value="1"/>
</dbReference>
<comment type="caution">
    <text evidence="2">The sequence shown here is derived from an EMBL/GenBank/DDBJ whole genome shotgun (WGS) entry which is preliminary data.</text>
</comment>
<evidence type="ECO:0000313" key="3">
    <source>
        <dbReference type="Proteomes" id="UP001168821"/>
    </source>
</evidence>
<gene>
    <name evidence="2" type="ORF">Zmor_024624</name>
</gene>
<dbReference type="EMBL" id="JALNTZ010000007">
    <property type="protein sequence ID" value="KAJ3647078.1"/>
    <property type="molecule type" value="Genomic_DNA"/>
</dbReference>
<dbReference type="SUPFAM" id="SSF46938">
    <property type="entry name" value="CRAL/TRIO N-terminal domain"/>
    <property type="match status" value="1"/>
</dbReference>
<keyword evidence="3" id="KW-1185">Reference proteome</keyword>
<dbReference type="PROSITE" id="PS50191">
    <property type="entry name" value="CRAL_TRIO"/>
    <property type="match status" value="1"/>
</dbReference>
<dbReference type="PRINTS" id="PR00180">
    <property type="entry name" value="CRETINALDHBP"/>
</dbReference>
<protein>
    <recommendedName>
        <fullName evidence="1">CRAL-TRIO domain-containing protein</fullName>
    </recommendedName>
</protein>
<dbReference type="AlphaFoldDB" id="A0AA38M861"/>
<dbReference type="PANTHER" id="PTHR10174:SF222">
    <property type="entry name" value="GH10083P-RELATED"/>
    <property type="match status" value="1"/>
</dbReference>
<dbReference type="GO" id="GO:0016020">
    <property type="term" value="C:membrane"/>
    <property type="evidence" value="ECO:0007669"/>
    <property type="project" value="TreeGrafter"/>
</dbReference>
<dbReference type="SMART" id="SM00516">
    <property type="entry name" value="SEC14"/>
    <property type="match status" value="1"/>
</dbReference>
<dbReference type="InterPro" id="IPR036273">
    <property type="entry name" value="CRAL/TRIO_N_dom_sf"/>
</dbReference>
<sequence length="304" mass="35411">MRNNKVDDLFDKAAKQFNSSGKALDEDTIRLQKWLQTQPHLPKMLDSQALKNFLLLNKCSFEITKQKIDNYYSVRSRVPDIAFEMNPKRPYFKEFKDMIYFVDYPQLTDEMCKITYFKAKGEIIPDKYEPVYTMRKYLVMQELKLRYDIMHGDILVFDCKGHTLNIALKATPVLIYKTMVLLYQQVFSMRIKAVHVINLPPVLKTAVNLVKSFLKPKLAARIYIHSDEEVLKTLIPLNLLPVDFGGEGLSLQELEDDLEARCAKNHELFDRLDEIKVDESLRPAKLEDNDTLGVYGSFKKLDID</sequence>
<evidence type="ECO:0000313" key="2">
    <source>
        <dbReference type="EMBL" id="KAJ3647078.1"/>
    </source>
</evidence>
<dbReference type="PANTHER" id="PTHR10174">
    <property type="entry name" value="ALPHA-TOCOPHEROL TRANSFER PROTEIN-RELATED"/>
    <property type="match status" value="1"/>
</dbReference>
<organism evidence="2 3">
    <name type="scientific">Zophobas morio</name>
    <dbReference type="NCBI Taxonomy" id="2755281"/>
    <lineage>
        <taxon>Eukaryota</taxon>
        <taxon>Metazoa</taxon>
        <taxon>Ecdysozoa</taxon>
        <taxon>Arthropoda</taxon>
        <taxon>Hexapoda</taxon>
        <taxon>Insecta</taxon>
        <taxon>Pterygota</taxon>
        <taxon>Neoptera</taxon>
        <taxon>Endopterygota</taxon>
        <taxon>Coleoptera</taxon>
        <taxon>Polyphaga</taxon>
        <taxon>Cucujiformia</taxon>
        <taxon>Tenebrionidae</taxon>
        <taxon>Zophobas</taxon>
    </lineage>
</organism>
<dbReference type="SUPFAM" id="SSF52087">
    <property type="entry name" value="CRAL/TRIO domain"/>
    <property type="match status" value="1"/>
</dbReference>
<dbReference type="GO" id="GO:1902936">
    <property type="term" value="F:phosphatidylinositol bisphosphate binding"/>
    <property type="evidence" value="ECO:0007669"/>
    <property type="project" value="TreeGrafter"/>
</dbReference>
<dbReference type="Gene3D" id="3.40.525.10">
    <property type="entry name" value="CRAL-TRIO lipid binding domain"/>
    <property type="match status" value="1"/>
</dbReference>
<proteinExistence type="predicted"/>
<dbReference type="Pfam" id="PF00650">
    <property type="entry name" value="CRAL_TRIO"/>
    <property type="match status" value="1"/>
</dbReference>
<dbReference type="InterPro" id="IPR001251">
    <property type="entry name" value="CRAL-TRIO_dom"/>
</dbReference>
<name>A0AA38M861_9CUCU</name>
<accession>A0AA38M861</accession>
<feature type="domain" description="CRAL-TRIO" evidence="1">
    <location>
        <begin position="88"/>
        <end position="252"/>
    </location>
</feature>
<dbReference type="InterPro" id="IPR036865">
    <property type="entry name" value="CRAL-TRIO_dom_sf"/>
</dbReference>
<reference evidence="2" key="1">
    <citation type="journal article" date="2023" name="G3 (Bethesda)">
        <title>Whole genome assemblies of Zophobas morio and Tenebrio molitor.</title>
        <authorList>
            <person name="Kaur S."/>
            <person name="Stinson S.A."/>
            <person name="diCenzo G.C."/>
        </authorList>
    </citation>
    <scope>NUCLEOTIDE SEQUENCE</scope>
    <source>
        <strain evidence="2">QUZm001</strain>
    </source>
</reference>
<dbReference type="Proteomes" id="UP001168821">
    <property type="component" value="Unassembled WGS sequence"/>
</dbReference>
<evidence type="ECO:0000259" key="1">
    <source>
        <dbReference type="PROSITE" id="PS50191"/>
    </source>
</evidence>